<protein>
    <submittedName>
        <fullName evidence="3">VWFD domain-containing protein</fullName>
    </submittedName>
</protein>
<dbReference type="Pfam" id="PF00094">
    <property type="entry name" value="VWD"/>
    <property type="match status" value="1"/>
</dbReference>
<sequence length="294" mass="34129">MSAQTVGGLKEFKFQTKLEAKCEEMMQTCQLEIQAERSPINNEQQKWTLKAQAEMVMPENVENNEEFNEEEEKNNLYSCKANCYWGNDDDRAKQTINVRINGEQSMRGGMEQRMNKMIKRRTAFINKFNCEAKYTNLKPTTRNVFERVLELVKSKYFWNTKSQLIDSSRGGNPANGEANLNIVIDPITQKHANMTVKTPEQLIRFQQIELPIQMRPFPLLRQQNVHQNIQSFGQFLTRQEVESRAECSVDGQTVETFVWIKISSDYRNTQCGLCGHYDDASNDENELLMANNEI</sequence>
<evidence type="ECO:0000313" key="3">
    <source>
        <dbReference type="WBParaSite" id="scaffold10661_cov173.g14983"/>
    </source>
</evidence>
<organism evidence="2 3">
    <name type="scientific">Meloidogyne javanica</name>
    <name type="common">Root-knot nematode worm</name>
    <dbReference type="NCBI Taxonomy" id="6303"/>
    <lineage>
        <taxon>Eukaryota</taxon>
        <taxon>Metazoa</taxon>
        <taxon>Ecdysozoa</taxon>
        <taxon>Nematoda</taxon>
        <taxon>Chromadorea</taxon>
        <taxon>Rhabditida</taxon>
        <taxon>Tylenchina</taxon>
        <taxon>Tylenchomorpha</taxon>
        <taxon>Tylenchoidea</taxon>
        <taxon>Meloidogynidae</taxon>
        <taxon>Meloidogyninae</taxon>
        <taxon>Meloidogyne</taxon>
        <taxon>Meloidogyne incognita group</taxon>
    </lineage>
</organism>
<dbReference type="AlphaFoldDB" id="A0A915LDA0"/>
<keyword evidence="2" id="KW-1185">Reference proteome</keyword>
<evidence type="ECO:0000313" key="2">
    <source>
        <dbReference type="Proteomes" id="UP000887561"/>
    </source>
</evidence>
<reference evidence="3" key="1">
    <citation type="submission" date="2022-11" db="UniProtKB">
        <authorList>
            <consortium name="WormBaseParasite"/>
        </authorList>
    </citation>
    <scope>IDENTIFICATION</scope>
</reference>
<proteinExistence type="predicted"/>
<dbReference type="Proteomes" id="UP000887561">
    <property type="component" value="Unplaced"/>
</dbReference>
<evidence type="ECO:0000259" key="1">
    <source>
        <dbReference type="Pfam" id="PF00094"/>
    </source>
</evidence>
<dbReference type="WBParaSite" id="scaffold10661_cov173.g14983">
    <property type="protein sequence ID" value="scaffold10661_cov173.g14983"/>
    <property type="gene ID" value="scaffold10661_cov173.g14983"/>
</dbReference>
<name>A0A915LDA0_MELJA</name>
<dbReference type="InterPro" id="IPR001846">
    <property type="entry name" value="VWF_type-D"/>
</dbReference>
<accession>A0A915LDA0</accession>
<feature type="domain" description="VWFD" evidence="1">
    <location>
        <begin position="179"/>
        <end position="285"/>
    </location>
</feature>